<evidence type="ECO:0000313" key="7">
    <source>
        <dbReference type="Proteomes" id="UP000262427"/>
    </source>
</evidence>
<evidence type="ECO:0000256" key="1">
    <source>
        <dbReference type="SAM" id="MobiDB-lite"/>
    </source>
</evidence>
<protein>
    <submittedName>
        <fullName evidence="4">DUF2135 domain-containing protein</fullName>
    </submittedName>
</protein>
<evidence type="ECO:0000259" key="3">
    <source>
        <dbReference type="Pfam" id="PF09906"/>
    </source>
</evidence>
<feature type="domain" description="DUF2135" evidence="3">
    <location>
        <begin position="223"/>
        <end position="269"/>
    </location>
</feature>
<feature type="region of interest" description="Disordered" evidence="1">
    <location>
        <begin position="78"/>
        <end position="108"/>
    </location>
</feature>
<dbReference type="InterPro" id="IPR012039">
    <property type="entry name" value="UCP012281"/>
</dbReference>
<gene>
    <name evidence="5" type="primary">yfaP</name>
    <name evidence="5" type="ORF">PSS4_v1_1910014</name>
    <name evidence="4" type="ORF">RSP824_02065</name>
    <name evidence="6" type="ORF">RUN1985_v1_440006</name>
</gene>
<reference evidence="5" key="1">
    <citation type="submission" date="2015-10" db="EMBL/GenBank/DDBJ databases">
        <authorList>
            <person name="Gilbert D.G."/>
        </authorList>
    </citation>
    <scope>NUCLEOTIDE SEQUENCE</scope>
    <source>
        <strain evidence="5">Phyl III-seqv23</strain>
    </source>
</reference>
<dbReference type="Proteomes" id="UP000262427">
    <property type="component" value="Chromosome CM"/>
</dbReference>
<dbReference type="PATRIC" id="fig|305.107.peg.849"/>
<dbReference type="EMBL" id="CP025741">
    <property type="protein sequence ID" value="AYA45363.1"/>
    <property type="molecule type" value="Genomic_DNA"/>
</dbReference>
<evidence type="ECO:0000256" key="2">
    <source>
        <dbReference type="SAM" id="SignalP"/>
    </source>
</evidence>
<dbReference type="InterPro" id="IPR019220">
    <property type="entry name" value="DUF2135"/>
</dbReference>
<dbReference type="EMBL" id="LN899821">
    <property type="protein sequence ID" value="CUV20933.1"/>
    <property type="molecule type" value="Genomic_DNA"/>
</dbReference>
<reference evidence="7" key="3">
    <citation type="submission" date="2018-01" db="EMBL/GenBank/DDBJ databases">
        <title>Raltonia solanacearum P824 infects blueberry.</title>
        <authorList>
            <person name="Bocsanczy A.M."/>
            <person name="Norman D.J."/>
        </authorList>
    </citation>
    <scope>NUCLEOTIDE SEQUENCE [LARGE SCALE GENOMIC DNA]</scope>
    <source>
        <strain evidence="7">P824</strain>
    </source>
</reference>
<dbReference type="Gene3D" id="2.60.120.380">
    <property type="match status" value="1"/>
</dbReference>
<organism evidence="5">
    <name type="scientific">Ralstonia solanacearum</name>
    <name type="common">Pseudomonas solanacearum</name>
    <dbReference type="NCBI Taxonomy" id="305"/>
    <lineage>
        <taxon>Bacteria</taxon>
        <taxon>Pseudomonadati</taxon>
        <taxon>Pseudomonadota</taxon>
        <taxon>Betaproteobacteria</taxon>
        <taxon>Burkholderiales</taxon>
        <taxon>Burkholderiaceae</taxon>
        <taxon>Ralstonia</taxon>
        <taxon>Ralstonia solanacearum species complex</taxon>
    </lineage>
</organism>
<accession>A0A0S4UFH4</accession>
<reference evidence="4" key="2">
    <citation type="submission" date="2018-01" db="EMBL/GenBank/DDBJ databases">
        <title>Ralstonia pseudosolanacearum P824 infects blueberry.</title>
        <authorList>
            <person name="Bocsanczy A.M."/>
            <person name="Norman D.J."/>
        </authorList>
    </citation>
    <scope>NUCLEOTIDE SEQUENCE</scope>
    <source>
        <strain evidence="4">P824</strain>
    </source>
</reference>
<evidence type="ECO:0000313" key="4">
    <source>
        <dbReference type="EMBL" id="AYA45363.1"/>
    </source>
</evidence>
<proteinExistence type="predicted"/>
<name>A0A0S4UFH4_RALSL</name>
<evidence type="ECO:0000313" key="6">
    <source>
        <dbReference type="EMBL" id="CUV29532.1"/>
    </source>
</evidence>
<dbReference type="Pfam" id="PF09906">
    <property type="entry name" value="DUF2135"/>
    <property type="match status" value="1"/>
</dbReference>
<dbReference type="EMBL" id="LN899824">
    <property type="protein sequence ID" value="CUV29532.1"/>
    <property type="molecule type" value="Genomic_DNA"/>
</dbReference>
<dbReference type="AlphaFoldDB" id="A0A0S4UFH4"/>
<dbReference type="PIRSF" id="PIRSF012281">
    <property type="entry name" value="UCP012281"/>
    <property type="match status" value="1"/>
</dbReference>
<sequence length="284" mass="30287">MTLSSFRFAAAMAFAAASAAGTAFAQADPGNIEMTAPLNGWRNSAGDNSRYTQDVHYPAVSVATPQGQGAASMIAGRIRSTPKAAAAPADESRPRRRRRGDDGDGASVGTLVVNGVAMPQRIEADGTFSRPYAFGAGSNSVEVRTARGDAKRVQFYDTYAGKTRPRLRVLLSWDTDGTDLDLHVISPDGQHAWYGNRVTANGGALDVDVTTGYGPEIYSNPAPSPGTYLVYVNYYGSGNDSSIITTAQVTIITDENTPAERQQTFVMPMRKAGELTLVRTFTMK</sequence>
<evidence type="ECO:0000313" key="5">
    <source>
        <dbReference type="EMBL" id="CUV20933.1"/>
    </source>
</evidence>
<keyword evidence="2" id="KW-0732">Signal</keyword>
<feature type="signal peptide" evidence="2">
    <location>
        <begin position="1"/>
        <end position="25"/>
    </location>
</feature>
<feature type="chain" id="PRO_5014239569" evidence="2">
    <location>
        <begin position="26"/>
        <end position="284"/>
    </location>
</feature>